<proteinExistence type="predicted"/>
<reference evidence="1" key="1">
    <citation type="submission" date="2020-05" db="EMBL/GenBank/DDBJ databases">
        <authorList>
            <person name="Chiriac C."/>
            <person name="Salcher M."/>
            <person name="Ghai R."/>
            <person name="Kavagutti S V."/>
        </authorList>
    </citation>
    <scope>NUCLEOTIDE SEQUENCE</scope>
</reference>
<sequence>MINLPQSETAQLLSFIPRIMEAQTVTVTNEISKIEADFTPEFYNNDYYLSCYLILDLIENQFYKFEVKDSESNVIYLDRIFCTNQNLNNYSINE</sequence>
<dbReference type="EMBL" id="LR798324">
    <property type="protein sequence ID" value="CAB5224049.1"/>
    <property type="molecule type" value="Genomic_DNA"/>
</dbReference>
<gene>
    <name evidence="1" type="ORF">UFOVP388_45</name>
</gene>
<evidence type="ECO:0000313" key="1">
    <source>
        <dbReference type="EMBL" id="CAB5224049.1"/>
    </source>
</evidence>
<protein>
    <submittedName>
        <fullName evidence="1">Uncharacterized protein</fullName>
    </submittedName>
</protein>
<accession>A0A6J7X4S5</accession>
<organism evidence="1">
    <name type="scientific">uncultured Caudovirales phage</name>
    <dbReference type="NCBI Taxonomy" id="2100421"/>
    <lineage>
        <taxon>Viruses</taxon>
        <taxon>Duplodnaviria</taxon>
        <taxon>Heunggongvirae</taxon>
        <taxon>Uroviricota</taxon>
        <taxon>Caudoviricetes</taxon>
        <taxon>Peduoviridae</taxon>
        <taxon>Maltschvirus</taxon>
        <taxon>Maltschvirus maltsch</taxon>
    </lineage>
</organism>
<name>A0A6J7X4S5_9CAUD</name>